<accession>A0ABQ9IDZ6</accession>
<dbReference type="Pfam" id="PF13927">
    <property type="entry name" value="Ig_3"/>
    <property type="match status" value="1"/>
</dbReference>
<dbReference type="InterPro" id="IPR013783">
    <property type="entry name" value="Ig-like_fold"/>
</dbReference>
<feature type="region of interest" description="Disordered" evidence="4">
    <location>
        <begin position="130"/>
        <end position="186"/>
    </location>
</feature>
<keyword evidence="3" id="KW-0393">Immunoglobulin domain</keyword>
<evidence type="ECO:0000256" key="3">
    <source>
        <dbReference type="ARBA" id="ARBA00023319"/>
    </source>
</evidence>
<evidence type="ECO:0000256" key="4">
    <source>
        <dbReference type="SAM" id="MobiDB-lite"/>
    </source>
</evidence>
<dbReference type="PROSITE" id="PS50835">
    <property type="entry name" value="IG_LIKE"/>
    <property type="match status" value="1"/>
</dbReference>
<protein>
    <recommendedName>
        <fullName evidence="5">Ig-like domain-containing protein</fullName>
    </recommendedName>
</protein>
<evidence type="ECO:0000313" key="7">
    <source>
        <dbReference type="Proteomes" id="UP001159363"/>
    </source>
</evidence>
<evidence type="ECO:0000256" key="2">
    <source>
        <dbReference type="ARBA" id="ARBA00023157"/>
    </source>
</evidence>
<feature type="region of interest" description="Disordered" evidence="4">
    <location>
        <begin position="303"/>
        <end position="390"/>
    </location>
</feature>
<dbReference type="Proteomes" id="UP001159363">
    <property type="component" value="Chromosome 2"/>
</dbReference>
<organism evidence="6 7">
    <name type="scientific">Dryococelus australis</name>
    <dbReference type="NCBI Taxonomy" id="614101"/>
    <lineage>
        <taxon>Eukaryota</taxon>
        <taxon>Metazoa</taxon>
        <taxon>Ecdysozoa</taxon>
        <taxon>Arthropoda</taxon>
        <taxon>Hexapoda</taxon>
        <taxon>Insecta</taxon>
        <taxon>Pterygota</taxon>
        <taxon>Neoptera</taxon>
        <taxon>Polyneoptera</taxon>
        <taxon>Phasmatodea</taxon>
        <taxon>Verophasmatodea</taxon>
        <taxon>Anareolatae</taxon>
        <taxon>Phasmatidae</taxon>
        <taxon>Eurycanthinae</taxon>
        <taxon>Dryococelus</taxon>
    </lineage>
</organism>
<sequence length="871" mass="95847">MIVEDQHSVSPRVIRRRQMSVSCCCRTSVHLLRRFYTDSMLASIVCRIPAVVTYVRMSTVPPSIVDKETSTDMVVREASNVTLTCKAVGYPEPYVMWRREDGEDINYNGENGQCVCACVEVADWRGERFGPGGNGRSIPEKNLPTKTSDLAATSPRNPSRNEVAGETGDPRENPRAKGIIGTSERANRSATAAPLITVSGNTYHDGSTPNVATSCRWLVVDGSFLRATLSSRCFVVRSPAAFRRERAPASIQLRALSVFSLFGALSDELRRPVSVHSDFIMTWLLERERELSGPIERWIREHHGRGFDGSTPSEDRFIADHLSSPSDLGGRGRRRQLGSSSTTEAAGLALSPAGAQLSSWRSPGTPIRHTHTHASEGANRRRPAKPHNLRLRDLSRDLQTAEQVPWFAPSSRQPAGPSHPFYTLYTYVDASEQNQGGLVTSFIRQSSETVAVLDEGSGQRVFSGIFRSPHPFIPAPLHSHFISSSSALKALLVRGVWVLLTVNVVDGELLHVTKVSRLHMGAYLCIASNGVPPSISKRVVLRVQCEYPALLLLSFFLSFPALCLHSVFDSSAVLDVTEYETGASSVYCFARRLRSIPECKQRGVFSESIDSRCQTKPSKSTTEGLQPADDVMRRRLCGSVNRRMGRGHDTGAPTPLRLCVVFYSVPRPTRPLMTALPLALLPVPPMLSIPNQLEGAYVGQDVSLECHTEAYPTSINYWTTDGGDMIVSGEHPYSPLLTASLRNVLPSGVAGAELSRLSLAVCYVISEQALVSLPCLHVHLVRWQNCRLLVAIPLNVVRLVELQLRFEMRHKDRIDLQDKSIHLPLNNISTTHEAPPSWNDPALAADRLTSSAARCLLLTDLQTPCPGVRHV</sequence>
<dbReference type="PANTHER" id="PTHR12231">
    <property type="entry name" value="CTX-RELATED TYPE I TRANSMEMBRANE PROTEIN"/>
    <property type="match status" value="1"/>
</dbReference>
<evidence type="ECO:0000313" key="6">
    <source>
        <dbReference type="EMBL" id="KAJ8894128.1"/>
    </source>
</evidence>
<feature type="compositionally biased region" description="Polar residues" evidence="4">
    <location>
        <begin position="144"/>
        <end position="160"/>
    </location>
</feature>
<proteinExistence type="predicted"/>
<gene>
    <name evidence="6" type="ORF">PR048_006738</name>
</gene>
<dbReference type="InterPro" id="IPR007110">
    <property type="entry name" value="Ig-like_dom"/>
</dbReference>
<comment type="caution">
    <text evidence="6">The sequence shown here is derived from an EMBL/GenBank/DDBJ whole genome shotgun (WGS) entry which is preliminary data.</text>
</comment>
<dbReference type="EMBL" id="JARBHB010000002">
    <property type="protein sequence ID" value="KAJ8894128.1"/>
    <property type="molecule type" value="Genomic_DNA"/>
</dbReference>
<keyword evidence="2" id="KW-1015">Disulfide bond</keyword>
<dbReference type="PANTHER" id="PTHR12231:SF253">
    <property type="entry name" value="DPR-INTERACTING PROTEIN ETA, ISOFORM B-RELATED"/>
    <property type="match status" value="1"/>
</dbReference>
<dbReference type="InterPro" id="IPR036179">
    <property type="entry name" value="Ig-like_dom_sf"/>
</dbReference>
<dbReference type="SUPFAM" id="SSF48726">
    <property type="entry name" value="Immunoglobulin"/>
    <property type="match status" value="2"/>
</dbReference>
<reference evidence="6 7" key="1">
    <citation type="submission" date="2023-02" db="EMBL/GenBank/DDBJ databases">
        <title>LHISI_Scaffold_Assembly.</title>
        <authorList>
            <person name="Stuart O.P."/>
            <person name="Cleave R."/>
            <person name="Magrath M.J.L."/>
            <person name="Mikheyev A.S."/>
        </authorList>
    </citation>
    <scope>NUCLEOTIDE SEQUENCE [LARGE SCALE GENOMIC DNA]</scope>
    <source>
        <strain evidence="6">Daus_M_001</strain>
        <tissue evidence="6">Leg muscle</tissue>
    </source>
</reference>
<evidence type="ECO:0000256" key="1">
    <source>
        <dbReference type="ARBA" id="ARBA00022737"/>
    </source>
</evidence>
<feature type="domain" description="Ig-like" evidence="5">
    <location>
        <begin position="62"/>
        <end position="100"/>
    </location>
</feature>
<dbReference type="Gene3D" id="2.60.40.10">
    <property type="entry name" value="Immunoglobulins"/>
    <property type="match status" value="1"/>
</dbReference>
<name>A0ABQ9IDZ6_9NEOP</name>
<dbReference type="InterPro" id="IPR051170">
    <property type="entry name" value="Neural/epithelial_adhesion"/>
</dbReference>
<evidence type="ECO:0000259" key="5">
    <source>
        <dbReference type="PROSITE" id="PS50835"/>
    </source>
</evidence>
<keyword evidence="1" id="KW-0677">Repeat</keyword>
<keyword evidence="7" id="KW-1185">Reference proteome</keyword>
<feature type="compositionally biased region" description="Basic residues" evidence="4">
    <location>
        <begin position="380"/>
        <end position="389"/>
    </location>
</feature>